<dbReference type="RefSeq" id="WP_193538895.1">
    <property type="nucleotide sequence ID" value="NZ_JADCLJ010000024.1"/>
</dbReference>
<dbReference type="InterPro" id="IPR025028">
    <property type="entry name" value="DUF3951"/>
</dbReference>
<keyword evidence="1" id="KW-1133">Transmembrane helix</keyword>
<dbReference type="Proteomes" id="UP001516662">
    <property type="component" value="Unassembled WGS sequence"/>
</dbReference>
<sequence>MAYVYTLFVISVIGFVMYRMMKKKVTPSNRYTPFDTITTGNKVDAKQHDSLVEDNKQNSYKLKK</sequence>
<name>A0ABR9QMX0_9BACI</name>
<gene>
    <name evidence="2" type="ORF">IMZ08_17610</name>
</gene>
<keyword evidence="1" id="KW-0812">Transmembrane</keyword>
<dbReference type="EMBL" id="JADCLJ010000024">
    <property type="protein sequence ID" value="MBE4909855.1"/>
    <property type="molecule type" value="Genomic_DNA"/>
</dbReference>
<evidence type="ECO:0000313" key="2">
    <source>
        <dbReference type="EMBL" id="MBE4909855.1"/>
    </source>
</evidence>
<protein>
    <submittedName>
        <fullName evidence="2">DUF3951 domain-containing protein</fullName>
    </submittedName>
</protein>
<proteinExistence type="predicted"/>
<feature type="transmembrane region" description="Helical" evidence="1">
    <location>
        <begin position="6"/>
        <end position="21"/>
    </location>
</feature>
<keyword evidence="1" id="KW-0472">Membrane</keyword>
<dbReference type="Pfam" id="PF13131">
    <property type="entry name" value="DUF3951"/>
    <property type="match status" value="1"/>
</dbReference>
<reference evidence="2 3" key="1">
    <citation type="submission" date="2020-10" db="EMBL/GenBank/DDBJ databases">
        <title>Bacillus sp. HD4P25, an endophyte from a halophyte.</title>
        <authorList>
            <person name="Sun J.-Q."/>
        </authorList>
    </citation>
    <scope>NUCLEOTIDE SEQUENCE [LARGE SCALE GENOMIC DNA]</scope>
    <source>
        <strain evidence="2 3">YIM 93174</strain>
    </source>
</reference>
<evidence type="ECO:0000256" key="1">
    <source>
        <dbReference type="SAM" id="Phobius"/>
    </source>
</evidence>
<comment type="caution">
    <text evidence="2">The sequence shown here is derived from an EMBL/GenBank/DDBJ whole genome shotgun (WGS) entry which is preliminary data.</text>
</comment>
<evidence type="ECO:0000313" key="3">
    <source>
        <dbReference type="Proteomes" id="UP001516662"/>
    </source>
</evidence>
<accession>A0ABR9QMX0</accession>
<organism evidence="2 3">
    <name type="scientific">Litchfieldia luteola</name>
    <dbReference type="NCBI Taxonomy" id="682179"/>
    <lineage>
        <taxon>Bacteria</taxon>
        <taxon>Bacillati</taxon>
        <taxon>Bacillota</taxon>
        <taxon>Bacilli</taxon>
        <taxon>Bacillales</taxon>
        <taxon>Bacillaceae</taxon>
        <taxon>Litchfieldia</taxon>
    </lineage>
</organism>
<keyword evidence="3" id="KW-1185">Reference proteome</keyword>